<accession>A0A8S5R4D8</accession>
<dbReference type="EMBL" id="BK015811">
    <property type="protein sequence ID" value="DAE26240.1"/>
    <property type="molecule type" value="Genomic_DNA"/>
</dbReference>
<proteinExistence type="predicted"/>
<reference evidence="1" key="1">
    <citation type="journal article" date="2021" name="Proc. Natl. Acad. Sci. U.S.A.">
        <title>A Catalog of Tens of Thousands of Viruses from Human Metagenomes Reveals Hidden Associations with Chronic Diseases.</title>
        <authorList>
            <person name="Tisza M.J."/>
            <person name="Buck C.B."/>
        </authorList>
    </citation>
    <scope>NUCLEOTIDE SEQUENCE</scope>
    <source>
        <strain evidence="1">CtcMb1</strain>
    </source>
</reference>
<evidence type="ECO:0000313" key="1">
    <source>
        <dbReference type="EMBL" id="DAE26240.1"/>
    </source>
</evidence>
<organism evidence="1">
    <name type="scientific">Siphoviridae sp. ctcMb1</name>
    <dbReference type="NCBI Taxonomy" id="2827276"/>
    <lineage>
        <taxon>Viruses</taxon>
        <taxon>Duplodnaviria</taxon>
        <taxon>Heunggongvirae</taxon>
        <taxon>Uroviricota</taxon>
        <taxon>Caudoviricetes</taxon>
    </lineage>
</organism>
<protein>
    <submittedName>
        <fullName evidence="1">Uncharacterized protein</fullName>
    </submittedName>
</protein>
<name>A0A8S5R4D8_9CAUD</name>
<sequence>MERMTSRDEDCVLVNGHALGYATIGELVQMAERLAAYEDMDSKRLRPGDTVWLSKMFYTRPKKPVPVTVDAIRIDVNGTTYITGRKRFCEEAIGRTVFLTEEAARKALQEMEGKKDG</sequence>